<reference evidence="1" key="2">
    <citation type="submission" date="2021-03" db="UniProtKB">
        <authorList>
            <consortium name="EnsemblPlants"/>
        </authorList>
    </citation>
    <scope>IDENTIFICATION</scope>
</reference>
<evidence type="ECO:0000313" key="1">
    <source>
        <dbReference type="EnsemblPlants" id="AUR62030550-RA:cds"/>
    </source>
</evidence>
<accession>A0A803MJG7</accession>
<dbReference type="AlphaFoldDB" id="A0A803MJG7"/>
<dbReference type="Gramene" id="AUR62030550-RA">
    <property type="protein sequence ID" value="AUR62030550-RA:cds"/>
    <property type="gene ID" value="AUR62030550"/>
</dbReference>
<protein>
    <submittedName>
        <fullName evidence="1">Uncharacterized protein</fullName>
    </submittedName>
</protein>
<name>A0A803MJG7_CHEQI</name>
<keyword evidence="2" id="KW-1185">Reference proteome</keyword>
<organism evidence="1 2">
    <name type="scientific">Chenopodium quinoa</name>
    <name type="common">Quinoa</name>
    <dbReference type="NCBI Taxonomy" id="63459"/>
    <lineage>
        <taxon>Eukaryota</taxon>
        <taxon>Viridiplantae</taxon>
        <taxon>Streptophyta</taxon>
        <taxon>Embryophyta</taxon>
        <taxon>Tracheophyta</taxon>
        <taxon>Spermatophyta</taxon>
        <taxon>Magnoliopsida</taxon>
        <taxon>eudicotyledons</taxon>
        <taxon>Gunneridae</taxon>
        <taxon>Pentapetalae</taxon>
        <taxon>Caryophyllales</taxon>
        <taxon>Chenopodiaceae</taxon>
        <taxon>Chenopodioideae</taxon>
        <taxon>Atripliceae</taxon>
        <taxon>Chenopodium</taxon>
    </lineage>
</organism>
<dbReference type="Proteomes" id="UP000596660">
    <property type="component" value="Unplaced"/>
</dbReference>
<sequence length="152" mass="17005">MVSILSDDSLASETTLYVASIVGIGGVGKTALAHRKVDRLYDQFLKVISGKKYLLVLDNICEQDGLRLKWLKLRNFLAVWFPPDCGRYKINFDAACLDDGFVGLGDIMAATCWRIHIRFEIDVTHAMAARHGFTVALETGLTNVILELRWTT</sequence>
<dbReference type="EnsemblPlants" id="AUR62030550-RA">
    <property type="protein sequence ID" value="AUR62030550-RA:cds"/>
    <property type="gene ID" value="AUR62030550"/>
</dbReference>
<proteinExistence type="predicted"/>
<evidence type="ECO:0000313" key="2">
    <source>
        <dbReference type="Proteomes" id="UP000596660"/>
    </source>
</evidence>
<dbReference type="SUPFAM" id="SSF52540">
    <property type="entry name" value="P-loop containing nucleoside triphosphate hydrolases"/>
    <property type="match status" value="1"/>
</dbReference>
<dbReference type="InterPro" id="IPR027417">
    <property type="entry name" value="P-loop_NTPase"/>
</dbReference>
<reference evidence="1" key="1">
    <citation type="journal article" date="2017" name="Nature">
        <title>The genome of Chenopodium quinoa.</title>
        <authorList>
            <person name="Jarvis D.E."/>
            <person name="Ho Y.S."/>
            <person name="Lightfoot D.J."/>
            <person name="Schmoeckel S.M."/>
            <person name="Li B."/>
            <person name="Borm T.J.A."/>
            <person name="Ohyanagi H."/>
            <person name="Mineta K."/>
            <person name="Michell C.T."/>
            <person name="Saber N."/>
            <person name="Kharbatia N.M."/>
            <person name="Rupper R.R."/>
            <person name="Sharp A.R."/>
            <person name="Dally N."/>
            <person name="Boughton B.A."/>
            <person name="Woo Y.H."/>
            <person name="Gao G."/>
            <person name="Schijlen E.G.W.M."/>
            <person name="Guo X."/>
            <person name="Momin A.A."/>
            <person name="Negrao S."/>
            <person name="Al-Babili S."/>
            <person name="Gehring C."/>
            <person name="Roessner U."/>
            <person name="Jung C."/>
            <person name="Murphy K."/>
            <person name="Arold S.T."/>
            <person name="Gojobori T."/>
            <person name="van der Linden C.G."/>
            <person name="van Loo E.N."/>
            <person name="Jellen E.N."/>
            <person name="Maughan P.J."/>
            <person name="Tester M."/>
        </authorList>
    </citation>
    <scope>NUCLEOTIDE SEQUENCE [LARGE SCALE GENOMIC DNA]</scope>
    <source>
        <strain evidence="1">cv. PI 614886</strain>
    </source>
</reference>